<keyword evidence="6" id="KW-0813">Transport</keyword>
<comment type="function">
    <text evidence="1">Accessory subunit of the mitochondrial membrane respiratory chain NADH dehydrogenase (Complex I), that is believed to be not involved in catalysis. Complex I functions in the transfer of electrons from NADH to the respiratory chain. The immediate electron acceptor for the enzyme is believed to be ubiquinone.</text>
</comment>
<keyword evidence="8" id="KW-0679">Respiratory chain</keyword>
<evidence type="ECO:0000256" key="2">
    <source>
        <dbReference type="ARBA" id="ARBA00004443"/>
    </source>
</evidence>
<keyword evidence="11" id="KW-0007">Acetylation</keyword>
<evidence type="ECO:0000256" key="8">
    <source>
        <dbReference type="ARBA" id="ARBA00022660"/>
    </source>
</evidence>
<evidence type="ECO:0000256" key="4">
    <source>
        <dbReference type="ARBA" id="ARBA00011790"/>
    </source>
</evidence>
<dbReference type="GO" id="GO:0006120">
    <property type="term" value="P:mitochondrial electron transport, NADH to ubiquinone"/>
    <property type="evidence" value="ECO:0007669"/>
    <property type="project" value="InterPro"/>
</dbReference>
<comment type="subunit">
    <text evidence="4">Mammalian complex I is composed of 45 different subunits.</text>
</comment>
<dbReference type="InterPro" id="IPR033034">
    <property type="entry name" value="NDUFB9"/>
</dbReference>
<dbReference type="EMBL" id="KZ988972">
    <property type="protein sequence ID" value="RKP11362.1"/>
    <property type="molecule type" value="Genomic_DNA"/>
</dbReference>
<comment type="subcellular location">
    <subcellularLocation>
        <location evidence="2">Mitochondrion inner membrane</location>
        <topology evidence="2">Peripheral membrane protein</topology>
        <orientation evidence="2">Matrix side</orientation>
    </subcellularLocation>
</comment>
<evidence type="ECO:0000256" key="5">
    <source>
        <dbReference type="ARBA" id="ARBA00018684"/>
    </source>
</evidence>
<reference evidence="18" key="1">
    <citation type="journal article" date="2018" name="Nat. Microbiol.">
        <title>Leveraging single-cell genomics to expand the fungal tree of life.</title>
        <authorList>
            <person name="Ahrendt S.R."/>
            <person name="Quandt C.A."/>
            <person name="Ciobanu D."/>
            <person name="Clum A."/>
            <person name="Salamov A."/>
            <person name="Andreopoulos B."/>
            <person name="Cheng J.F."/>
            <person name="Woyke T."/>
            <person name="Pelin A."/>
            <person name="Henrissat B."/>
            <person name="Reynolds N.K."/>
            <person name="Benny G.L."/>
            <person name="Smith M.E."/>
            <person name="James T.Y."/>
            <person name="Grigoriev I.V."/>
        </authorList>
    </citation>
    <scope>NUCLEOTIDE SEQUENCE [LARGE SCALE GENOMIC DNA]</scope>
</reference>
<dbReference type="OrthoDB" id="13598at2759"/>
<evidence type="ECO:0000256" key="11">
    <source>
        <dbReference type="ARBA" id="ARBA00022990"/>
    </source>
</evidence>
<dbReference type="PANTHER" id="PTHR12868:SF0">
    <property type="entry name" value="NADH DEHYDROGENASE [UBIQUINONE] 1 BETA SUBCOMPLEX SUBUNIT 9"/>
    <property type="match status" value="1"/>
</dbReference>
<dbReference type="InterPro" id="IPR008011">
    <property type="entry name" value="Complex1_LYR_dom"/>
</dbReference>
<comment type="similarity">
    <text evidence="3">Belongs to the complex I LYR family.</text>
</comment>
<keyword evidence="10" id="KW-0249">Electron transport</keyword>
<dbReference type="PANTHER" id="PTHR12868">
    <property type="entry name" value="NADH-UBIQUINONE OXIDOREDUCTASE B22 SUBUNIT"/>
    <property type="match status" value="1"/>
</dbReference>
<evidence type="ECO:0000256" key="12">
    <source>
        <dbReference type="ARBA" id="ARBA00023128"/>
    </source>
</evidence>
<dbReference type="Pfam" id="PF05347">
    <property type="entry name" value="Complex1_LYR"/>
    <property type="match status" value="1"/>
</dbReference>
<evidence type="ECO:0000313" key="18">
    <source>
        <dbReference type="Proteomes" id="UP000267251"/>
    </source>
</evidence>
<evidence type="ECO:0000256" key="3">
    <source>
        <dbReference type="ARBA" id="ARBA00009508"/>
    </source>
</evidence>
<dbReference type="InterPro" id="IPR045292">
    <property type="entry name" value="Complex1_LYR_NDUFB9_LYRM3"/>
</dbReference>
<gene>
    <name evidence="17" type="ORF">BJ684DRAFT_22078</name>
</gene>
<evidence type="ECO:0000256" key="7">
    <source>
        <dbReference type="ARBA" id="ARBA00022553"/>
    </source>
</evidence>
<evidence type="ECO:0000256" key="6">
    <source>
        <dbReference type="ARBA" id="ARBA00022448"/>
    </source>
</evidence>
<evidence type="ECO:0000256" key="1">
    <source>
        <dbReference type="ARBA" id="ARBA00002920"/>
    </source>
</evidence>
<keyword evidence="12" id="KW-0496">Mitochondrion</keyword>
<proteinExistence type="inferred from homology"/>
<keyword evidence="18" id="KW-1185">Reference proteome</keyword>
<dbReference type="AlphaFoldDB" id="A0A4P9XZ30"/>
<feature type="domain" description="Complex 1 LYR protein" evidence="16">
    <location>
        <begin position="13"/>
        <end position="71"/>
    </location>
</feature>
<evidence type="ECO:0000256" key="13">
    <source>
        <dbReference type="ARBA" id="ARBA00023136"/>
    </source>
</evidence>
<keyword evidence="13" id="KW-0472">Membrane</keyword>
<keyword evidence="9" id="KW-0999">Mitochondrion inner membrane</keyword>
<protein>
    <recommendedName>
        <fullName evidence="5">NADH dehydrogenase [ubiquinone] 1 beta subcomplex subunit 9</fullName>
    </recommendedName>
    <alternativeName>
        <fullName evidence="14">Complex I-B22</fullName>
    </alternativeName>
    <alternativeName>
        <fullName evidence="15">NADH-ubiquinone oxidoreductase B22 subunit</fullName>
    </alternativeName>
</protein>
<evidence type="ECO:0000256" key="9">
    <source>
        <dbReference type="ARBA" id="ARBA00022792"/>
    </source>
</evidence>
<evidence type="ECO:0000256" key="15">
    <source>
        <dbReference type="ARBA" id="ARBA00032528"/>
    </source>
</evidence>
<evidence type="ECO:0000256" key="14">
    <source>
        <dbReference type="ARBA" id="ARBA00030192"/>
    </source>
</evidence>
<evidence type="ECO:0000259" key="16">
    <source>
        <dbReference type="Pfam" id="PF05347"/>
    </source>
</evidence>
<dbReference type="Proteomes" id="UP000267251">
    <property type="component" value="Unassembled WGS sequence"/>
</dbReference>
<keyword evidence="7" id="KW-0597">Phosphoprotein</keyword>
<dbReference type="CDD" id="cd20263">
    <property type="entry name" value="Complex1_LYR_NDUFB9_LYRM3"/>
    <property type="match status" value="1"/>
</dbReference>
<dbReference type="GO" id="GO:0005743">
    <property type="term" value="C:mitochondrial inner membrane"/>
    <property type="evidence" value="ECO:0007669"/>
    <property type="project" value="UniProtKB-SubCell"/>
</dbReference>
<evidence type="ECO:0000313" key="17">
    <source>
        <dbReference type="EMBL" id="RKP11362.1"/>
    </source>
</evidence>
<organism evidence="17 18">
    <name type="scientific">Piptocephalis cylindrospora</name>
    <dbReference type="NCBI Taxonomy" id="1907219"/>
    <lineage>
        <taxon>Eukaryota</taxon>
        <taxon>Fungi</taxon>
        <taxon>Fungi incertae sedis</taxon>
        <taxon>Zoopagomycota</taxon>
        <taxon>Zoopagomycotina</taxon>
        <taxon>Zoopagomycetes</taxon>
        <taxon>Zoopagales</taxon>
        <taxon>Piptocephalidaceae</taxon>
        <taxon>Piptocephalis</taxon>
    </lineage>
</organism>
<accession>A0A4P9XZ30</accession>
<name>A0A4P9XZ30_9FUNG</name>
<evidence type="ECO:0000256" key="10">
    <source>
        <dbReference type="ARBA" id="ARBA00022982"/>
    </source>
</evidence>
<sequence length="106" mass="12421">MSTPTLEALHRSRVSSLYRRALKSAYDWSGRRDIWRHQAMEIRAKFEANRNVSSLRQREALCRQTEEELWVMRHPDPHKFPSAPGGIAYHRHGVPPHIISTTESFE</sequence>